<proteinExistence type="predicted"/>
<keyword evidence="2" id="KW-1185">Reference proteome</keyword>
<dbReference type="EMBL" id="BTGU01001268">
    <property type="protein sequence ID" value="GMN19739.1"/>
    <property type="molecule type" value="Genomic_DNA"/>
</dbReference>
<dbReference type="AlphaFoldDB" id="A0AA87YP80"/>
<evidence type="ECO:0000313" key="2">
    <source>
        <dbReference type="Proteomes" id="UP001187192"/>
    </source>
</evidence>
<gene>
    <name evidence="1" type="ORF">TIFTF001_039881</name>
</gene>
<evidence type="ECO:0000313" key="1">
    <source>
        <dbReference type="EMBL" id="GMN19739.1"/>
    </source>
</evidence>
<sequence>MKLQCFEFRLRTTTEFEKEVEENCKNSTDVTFEDFVVRAPKWDDENVDEDINLEQMITMDTNTTKVIEEETEVAAIVVEPNLSNLDLKQALGCSNLVYEVNRVYIANDLCPIMEATDLQLNLEMASVGKSKRPTMLQLVEDCTTLHEMVPKTHVNTLTDPQVQIKHLESLMGEITVKEFQSKGQGVEEVRIKLDLGFSTIW</sequence>
<comment type="caution">
    <text evidence="1">The sequence shown here is derived from an EMBL/GenBank/DDBJ whole genome shotgun (WGS) entry which is preliminary data.</text>
</comment>
<accession>A0AA87YP80</accession>
<reference evidence="1" key="1">
    <citation type="submission" date="2023-07" db="EMBL/GenBank/DDBJ databases">
        <title>draft genome sequence of fig (Ficus carica).</title>
        <authorList>
            <person name="Takahashi T."/>
            <person name="Nishimura K."/>
        </authorList>
    </citation>
    <scope>NUCLEOTIDE SEQUENCE</scope>
</reference>
<protein>
    <submittedName>
        <fullName evidence="1">Uncharacterized protein</fullName>
    </submittedName>
</protein>
<organism evidence="1 2">
    <name type="scientific">Ficus carica</name>
    <name type="common">Common fig</name>
    <dbReference type="NCBI Taxonomy" id="3494"/>
    <lineage>
        <taxon>Eukaryota</taxon>
        <taxon>Viridiplantae</taxon>
        <taxon>Streptophyta</taxon>
        <taxon>Embryophyta</taxon>
        <taxon>Tracheophyta</taxon>
        <taxon>Spermatophyta</taxon>
        <taxon>Magnoliopsida</taxon>
        <taxon>eudicotyledons</taxon>
        <taxon>Gunneridae</taxon>
        <taxon>Pentapetalae</taxon>
        <taxon>rosids</taxon>
        <taxon>fabids</taxon>
        <taxon>Rosales</taxon>
        <taxon>Moraceae</taxon>
        <taxon>Ficeae</taxon>
        <taxon>Ficus</taxon>
    </lineage>
</organism>
<name>A0AA87YP80_FICCA</name>
<dbReference type="Proteomes" id="UP001187192">
    <property type="component" value="Unassembled WGS sequence"/>
</dbReference>